<reference evidence="7 8" key="1">
    <citation type="submission" date="2020-08" db="EMBL/GenBank/DDBJ databases">
        <title>Complete genome sequence of Entomobacter blattae G55GP.</title>
        <authorList>
            <person name="Poehlein A."/>
            <person name="Guzman J."/>
            <person name="Daniel R."/>
            <person name="Vilcinskas A."/>
        </authorList>
    </citation>
    <scope>NUCLEOTIDE SEQUENCE [LARGE SCALE GENOMIC DNA]</scope>
    <source>
        <strain evidence="7 8">G55GP</strain>
    </source>
</reference>
<dbReference type="PANTHER" id="PTHR36926">
    <property type="entry name" value="COLICIN V PRODUCTION PROTEIN"/>
    <property type="match status" value="1"/>
</dbReference>
<dbReference type="AlphaFoldDB" id="A0A7H1NQY5"/>
<dbReference type="InterPro" id="IPR052719">
    <property type="entry name" value="CvpA-like"/>
</dbReference>
<dbReference type="RefSeq" id="WP_203414541.1">
    <property type="nucleotide sequence ID" value="NZ_CP060244.1"/>
</dbReference>
<evidence type="ECO:0000256" key="3">
    <source>
        <dbReference type="ARBA" id="ARBA00022989"/>
    </source>
</evidence>
<sequence>MNWIDGITLILISVAALYGLLRGFIREAFGILCWIGAFFFAGQLSPAILPAVESLVKTKGDTLSVISWTVAFVGLLIVFSLSASLLASRVLLPLFGGFFNHILGAVIGAAKGFLVVCIFYLVASGFISQENWSLLTQGSVSNAYVQPYALLLEKYGAHALHYLPTGQTLLPSGLSGQTPAPEGNQERGNQEGG</sequence>
<dbReference type="EMBL" id="CP060244">
    <property type="protein sequence ID" value="QNT78195.1"/>
    <property type="molecule type" value="Genomic_DNA"/>
</dbReference>
<keyword evidence="8" id="KW-1185">Reference proteome</keyword>
<feature type="transmembrane region" description="Helical" evidence="6">
    <location>
        <begin position="64"/>
        <end position="86"/>
    </location>
</feature>
<evidence type="ECO:0000256" key="6">
    <source>
        <dbReference type="SAM" id="Phobius"/>
    </source>
</evidence>
<feature type="region of interest" description="Disordered" evidence="5">
    <location>
        <begin position="174"/>
        <end position="193"/>
    </location>
</feature>
<dbReference type="KEGG" id="ebla:JGUZn3_09640"/>
<dbReference type="Proteomes" id="UP000516349">
    <property type="component" value="Chromosome"/>
</dbReference>
<protein>
    <submittedName>
        <fullName evidence="7">Colicin V production protein</fullName>
    </submittedName>
</protein>
<gene>
    <name evidence="7" type="ORF">JGUZn3_09640</name>
</gene>
<keyword evidence="3 6" id="KW-1133">Transmembrane helix</keyword>
<dbReference type="PANTHER" id="PTHR36926:SF1">
    <property type="entry name" value="COLICIN V PRODUCTION PROTEIN"/>
    <property type="match status" value="1"/>
</dbReference>
<organism evidence="7 8">
    <name type="scientific">Entomobacter blattae</name>
    <dbReference type="NCBI Taxonomy" id="2762277"/>
    <lineage>
        <taxon>Bacteria</taxon>
        <taxon>Pseudomonadati</taxon>
        <taxon>Pseudomonadota</taxon>
        <taxon>Alphaproteobacteria</taxon>
        <taxon>Acetobacterales</taxon>
        <taxon>Acetobacteraceae</taxon>
        <taxon>Entomobacter</taxon>
    </lineage>
</organism>
<feature type="transmembrane region" description="Helical" evidence="6">
    <location>
        <begin position="6"/>
        <end position="24"/>
    </location>
</feature>
<feature type="transmembrane region" description="Helical" evidence="6">
    <location>
        <begin position="31"/>
        <end position="52"/>
    </location>
</feature>
<accession>A0A7H1NQY5</accession>
<name>A0A7H1NQY5_9PROT</name>
<evidence type="ECO:0000256" key="5">
    <source>
        <dbReference type="SAM" id="MobiDB-lite"/>
    </source>
</evidence>
<evidence type="ECO:0000256" key="2">
    <source>
        <dbReference type="ARBA" id="ARBA00022692"/>
    </source>
</evidence>
<dbReference type="InterPro" id="IPR003825">
    <property type="entry name" value="Colicin-V_CvpA"/>
</dbReference>
<evidence type="ECO:0000313" key="7">
    <source>
        <dbReference type="EMBL" id="QNT78195.1"/>
    </source>
</evidence>
<feature type="transmembrane region" description="Helical" evidence="6">
    <location>
        <begin position="98"/>
        <end position="123"/>
    </location>
</feature>
<feature type="compositionally biased region" description="Basic and acidic residues" evidence="5">
    <location>
        <begin position="184"/>
        <end position="193"/>
    </location>
</feature>
<keyword evidence="2 6" id="KW-0812">Transmembrane</keyword>
<evidence type="ECO:0000256" key="4">
    <source>
        <dbReference type="ARBA" id="ARBA00023136"/>
    </source>
</evidence>
<keyword evidence="4 6" id="KW-0472">Membrane</keyword>
<dbReference type="GO" id="GO:0009403">
    <property type="term" value="P:toxin biosynthetic process"/>
    <property type="evidence" value="ECO:0007669"/>
    <property type="project" value="InterPro"/>
</dbReference>
<dbReference type="GO" id="GO:0016020">
    <property type="term" value="C:membrane"/>
    <property type="evidence" value="ECO:0007669"/>
    <property type="project" value="UniProtKB-SubCell"/>
</dbReference>
<proteinExistence type="predicted"/>
<dbReference type="Pfam" id="PF02674">
    <property type="entry name" value="Colicin_V"/>
    <property type="match status" value="1"/>
</dbReference>
<comment type="subcellular location">
    <subcellularLocation>
        <location evidence="1">Membrane</location>
        <topology evidence="1">Multi-pass membrane protein</topology>
    </subcellularLocation>
</comment>
<evidence type="ECO:0000313" key="8">
    <source>
        <dbReference type="Proteomes" id="UP000516349"/>
    </source>
</evidence>
<evidence type="ECO:0000256" key="1">
    <source>
        <dbReference type="ARBA" id="ARBA00004141"/>
    </source>
</evidence>